<reference evidence="1" key="1">
    <citation type="submission" date="2020-02" db="EMBL/GenBank/DDBJ databases">
        <title>Genome sequencing of the panga catfish, Pangasius djambal.</title>
        <authorList>
            <person name="Wen M."/>
            <person name="Zahm M."/>
            <person name="Roques C."/>
            <person name="Cabau C."/>
            <person name="Klopp C."/>
            <person name="Donnadieu C."/>
            <person name="Jouanno E."/>
            <person name="Avarre J.-C."/>
            <person name="Campet M."/>
            <person name="Ha T."/>
            <person name="Dugue R."/>
            <person name="Lampietro C."/>
            <person name="Louis A."/>
            <person name="Herpin A."/>
            <person name="Echchiki A."/>
            <person name="Berthelot C."/>
            <person name="Parey E."/>
            <person name="Roest-Crollius H."/>
            <person name="Braasch I."/>
            <person name="Postlethwait J.H."/>
            <person name="Bobe J."/>
            <person name="Montfort J."/>
            <person name="Bouchez O."/>
            <person name="Begum T."/>
            <person name="Schartl M."/>
            <person name="Gustiano R."/>
            <person name="Guiguen Y."/>
        </authorList>
    </citation>
    <scope>NUCLEOTIDE SEQUENCE</scope>
    <source>
        <strain evidence="1">Pdj_M5554</strain>
    </source>
</reference>
<name>A0ACC5YFW2_9TELE</name>
<evidence type="ECO:0000313" key="1">
    <source>
        <dbReference type="EMBL" id="MCJ8734569.1"/>
    </source>
</evidence>
<comment type="caution">
    <text evidence="1">The sequence shown here is derived from an EMBL/GenBank/DDBJ whole genome shotgun (WGS) entry which is preliminary data.</text>
</comment>
<dbReference type="EMBL" id="CM040982">
    <property type="protein sequence ID" value="MCJ8734569.1"/>
    <property type="molecule type" value="Genomic_DNA"/>
</dbReference>
<accession>A0ACC5YFW2</accession>
<proteinExistence type="predicted"/>
<dbReference type="Proteomes" id="UP000830395">
    <property type="component" value="Chromosome 8"/>
</dbReference>
<organism evidence="1 2">
    <name type="scientific">Pangasius djambal</name>
    <dbReference type="NCBI Taxonomy" id="1691987"/>
    <lineage>
        <taxon>Eukaryota</taxon>
        <taxon>Metazoa</taxon>
        <taxon>Chordata</taxon>
        <taxon>Craniata</taxon>
        <taxon>Vertebrata</taxon>
        <taxon>Euteleostomi</taxon>
        <taxon>Actinopterygii</taxon>
        <taxon>Neopterygii</taxon>
        <taxon>Teleostei</taxon>
        <taxon>Ostariophysi</taxon>
        <taxon>Siluriformes</taxon>
        <taxon>Pangasiidae</taxon>
        <taxon>Pangasius</taxon>
    </lineage>
</organism>
<keyword evidence="2" id="KW-1185">Reference proteome</keyword>
<gene>
    <name evidence="1" type="ORF">PDJAM_G00236900</name>
</gene>
<evidence type="ECO:0000313" key="2">
    <source>
        <dbReference type="Proteomes" id="UP000830395"/>
    </source>
</evidence>
<sequence length="299" mass="31946">MQERHEPVLGLGDSVLKRSEMGRWAWHLSVVFLSLTLIGHHVVSANRCAANKATSCSACLQTGFGCAYCPDEKLVNYFPIAELGVLTDDSSNILNIIKKAFESIRSKISIQAENKPKAIGAQILSASGIASDFGNFSIKPGEIGKFKVLLNAKTSVNDKPVCSLNSNDRGGMIRVKPTTFSSAFEIHTSVLCETCDCERNPIVKAARCSGNGDLVCGTCHCYDKWLGPYCNCSSQSSSGTGGCVAPGTTEPCNGRGDCLCGTCLCYNPNQYEGQFCQVQGRPASRLFSVLGRGGGMNFP</sequence>
<protein>
    <submittedName>
        <fullName evidence="1">Uncharacterized protein</fullName>
    </submittedName>
</protein>